<name>A0ACD4NUM2_9HYPH</name>
<protein>
    <submittedName>
        <fullName evidence="1">CBS domain-containing protein</fullName>
    </submittedName>
</protein>
<proteinExistence type="predicted"/>
<evidence type="ECO:0000313" key="1">
    <source>
        <dbReference type="EMBL" id="WAJ30760.1"/>
    </source>
</evidence>
<organism evidence="1 2">
    <name type="scientific">Antarcticirhabdus aurantiaca</name>
    <dbReference type="NCBI Taxonomy" id="2606717"/>
    <lineage>
        <taxon>Bacteria</taxon>
        <taxon>Pseudomonadati</taxon>
        <taxon>Pseudomonadota</taxon>
        <taxon>Alphaproteobacteria</taxon>
        <taxon>Hyphomicrobiales</taxon>
        <taxon>Aurantimonadaceae</taxon>
        <taxon>Antarcticirhabdus</taxon>
    </lineage>
</organism>
<gene>
    <name evidence="1" type="ORF">OXU80_11375</name>
</gene>
<dbReference type="Proteomes" id="UP001163223">
    <property type="component" value="Chromosome"/>
</dbReference>
<reference evidence="1" key="1">
    <citation type="submission" date="2022-11" db="EMBL/GenBank/DDBJ databases">
        <title>beta-Carotene-producing bacterium, Jeongeuplla avenae sp. nov., alleviates the salt stress of Arabidopsis seedlings.</title>
        <authorList>
            <person name="Jiang L."/>
            <person name="Lee J."/>
        </authorList>
    </citation>
    <scope>NUCLEOTIDE SEQUENCE</scope>
    <source>
        <strain evidence="1">DY_R2A_6</strain>
    </source>
</reference>
<sequence length="144" mass="15267">MTVKQILEAKGRDVATLKPEATVGEAAAELGRLKIGALIILDGNGGVSGILSERDIVRCVGARGADSLSQPLAEVMTRKVTTCSEETTIHEAMEMMTSGRFRHLPVCTDGRLVGIVSIGDIVKRRIEDAVGEAEAMREYIAASG</sequence>
<evidence type="ECO:0000313" key="2">
    <source>
        <dbReference type="Proteomes" id="UP001163223"/>
    </source>
</evidence>
<keyword evidence="2" id="KW-1185">Reference proteome</keyword>
<dbReference type="EMBL" id="CP113520">
    <property type="protein sequence ID" value="WAJ30760.1"/>
    <property type="molecule type" value="Genomic_DNA"/>
</dbReference>
<accession>A0ACD4NUM2</accession>